<dbReference type="CDD" id="cd00038">
    <property type="entry name" value="CAP_ED"/>
    <property type="match status" value="1"/>
</dbReference>
<feature type="region of interest" description="Disordered" evidence="9">
    <location>
        <begin position="466"/>
        <end position="491"/>
    </location>
</feature>
<dbReference type="FunCoup" id="T1HBK2">
    <property type="interactions" value="11"/>
</dbReference>
<keyword evidence="8" id="KW-0407">Ion channel</keyword>
<proteinExistence type="predicted"/>
<dbReference type="PROSITE" id="PS50042">
    <property type="entry name" value="CNMP_BINDING_3"/>
    <property type="match status" value="1"/>
</dbReference>
<dbReference type="InterPro" id="IPR018490">
    <property type="entry name" value="cNMP-bd_dom_sf"/>
</dbReference>
<keyword evidence="4 10" id="KW-1133">Transmembrane helix</keyword>
<keyword evidence="12" id="KW-1185">Reference proteome</keyword>
<keyword evidence="2" id="KW-0813">Transport</keyword>
<feature type="region of interest" description="Disordered" evidence="9">
    <location>
        <begin position="1"/>
        <end position="25"/>
    </location>
</feature>
<feature type="region of interest" description="Disordered" evidence="9">
    <location>
        <begin position="522"/>
        <end position="566"/>
    </location>
</feature>
<dbReference type="EMBL" id="ACPB03015141">
    <property type="status" value="NOT_ANNOTATED_CDS"/>
    <property type="molecule type" value="Genomic_DNA"/>
</dbReference>
<dbReference type="SMART" id="SM00100">
    <property type="entry name" value="cNMP"/>
    <property type="match status" value="1"/>
</dbReference>
<keyword evidence="3 10" id="KW-0812">Transmembrane</keyword>
<keyword evidence="7" id="KW-1071">Ligand-gated ion channel</keyword>
<dbReference type="EMBL" id="ACPB03015140">
    <property type="status" value="NOT_ANNOTATED_CDS"/>
    <property type="molecule type" value="Genomic_DNA"/>
</dbReference>
<evidence type="ECO:0000256" key="7">
    <source>
        <dbReference type="ARBA" id="ARBA00023286"/>
    </source>
</evidence>
<dbReference type="PANTHER" id="PTHR45638">
    <property type="entry name" value="CYCLIC NUCLEOTIDE-GATED CATION CHANNEL SUBUNIT A"/>
    <property type="match status" value="1"/>
</dbReference>
<dbReference type="PANTHER" id="PTHR45638:SF7">
    <property type="entry name" value="CYCLIC NUCLEOTIDE-GATED ION CHANNEL-LIKE, ISOFORM E"/>
    <property type="match status" value="1"/>
</dbReference>
<protein>
    <submittedName>
        <fullName evidence="11">Cyclic nucleotide-binding domain-containing protein</fullName>
    </submittedName>
</protein>
<dbReference type="Gene3D" id="1.10.287.630">
    <property type="entry name" value="Helix hairpin bin"/>
    <property type="match status" value="1"/>
</dbReference>
<evidence type="ECO:0000256" key="2">
    <source>
        <dbReference type="ARBA" id="ARBA00022448"/>
    </source>
</evidence>
<evidence type="ECO:0000256" key="5">
    <source>
        <dbReference type="ARBA" id="ARBA00023065"/>
    </source>
</evidence>
<dbReference type="FunFam" id="1.10.287.630:FF:000001">
    <property type="entry name" value="Cyclic nucleotide-gated channel alpha 3"/>
    <property type="match status" value="1"/>
</dbReference>
<dbReference type="PROSITE" id="PS00888">
    <property type="entry name" value="CNMP_BINDING_1"/>
    <property type="match status" value="1"/>
</dbReference>
<dbReference type="GO" id="GO:0044877">
    <property type="term" value="F:protein-containing complex binding"/>
    <property type="evidence" value="ECO:0007669"/>
    <property type="project" value="TreeGrafter"/>
</dbReference>
<evidence type="ECO:0000256" key="10">
    <source>
        <dbReference type="SAM" id="Phobius"/>
    </source>
</evidence>
<evidence type="ECO:0000256" key="1">
    <source>
        <dbReference type="ARBA" id="ARBA00004141"/>
    </source>
</evidence>
<accession>T1HBK2</accession>
<dbReference type="SUPFAM" id="SSF81324">
    <property type="entry name" value="Voltage-gated potassium channels"/>
    <property type="match status" value="1"/>
</dbReference>
<dbReference type="Pfam" id="PF00520">
    <property type="entry name" value="Ion_trans"/>
    <property type="match status" value="1"/>
</dbReference>
<dbReference type="InParanoid" id="T1HBK2"/>
<dbReference type="GO" id="GO:0005221">
    <property type="term" value="F:intracellularly cyclic nucleotide-activated monoatomic cation channel activity"/>
    <property type="evidence" value="ECO:0007669"/>
    <property type="project" value="InterPro"/>
</dbReference>
<keyword evidence="6 10" id="KW-0472">Membrane</keyword>
<evidence type="ECO:0000256" key="8">
    <source>
        <dbReference type="ARBA" id="ARBA00023303"/>
    </source>
</evidence>
<dbReference type="Proteomes" id="UP000015103">
    <property type="component" value="Unassembled WGS sequence"/>
</dbReference>
<dbReference type="AlphaFoldDB" id="T1HBK2"/>
<dbReference type="Gene3D" id="1.10.287.70">
    <property type="match status" value="1"/>
</dbReference>
<feature type="transmembrane region" description="Helical" evidence="10">
    <location>
        <begin position="86"/>
        <end position="108"/>
    </location>
</feature>
<evidence type="ECO:0000256" key="3">
    <source>
        <dbReference type="ARBA" id="ARBA00022692"/>
    </source>
</evidence>
<dbReference type="InterPro" id="IPR018488">
    <property type="entry name" value="cNMP-bd_CS"/>
</dbReference>
<dbReference type="FunFam" id="1.10.287.70:FF:000072">
    <property type="entry name" value="Cyclic nucleotide gated channel beta 3"/>
    <property type="match status" value="1"/>
</dbReference>
<dbReference type="InterPro" id="IPR050866">
    <property type="entry name" value="CNG_cation_channel"/>
</dbReference>
<keyword evidence="5" id="KW-0406">Ion transport</keyword>
<name>T1HBK2_RHOPR</name>
<feature type="transmembrane region" description="Helical" evidence="10">
    <location>
        <begin position="185"/>
        <end position="209"/>
    </location>
</feature>
<dbReference type="eggNOG" id="KOG0500">
    <property type="taxonomic scope" value="Eukaryota"/>
</dbReference>
<feature type="compositionally biased region" description="Polar residues" evidence="9">
    <location>
        <begin position="466"/>
        <end position="476"/>
    </location>
</feature>
<evidence type="ECO:0000256" key="6">
    <source>
        <dbReference type="ARBA" id="ARBA00023136"/>
    </source>
</evidence>
<dbReference type="EMBL" id="ACPB03015142">
    <property type="status" value="NOT_ANNOTATED_CDS"/>
    <property type="molecule type" value="Genomic_DNA"/>
</dbReference>
<sequence>MPEVQETLDIGEDSEGDGSALTSDNPLQSVCCRRKRRKARKSTYTVVNPDGNIYYYWLMLLSICVLYNLWTIILRQTFPELEEMWYEYWMLGDTFTDIIFLIDVIVQFRTGYLEQGLMVYDSCKLADHYIRSKAFILDIGSLIPLNVLQLSMGMKLILGLPKFLKVYRVYRYYYIVESRTVYPNVLRVGNLIHILLILAHWYGCFYYMLSEAEGFKGAWVYQNRPGENTSLSRKYLGSVYWSTLTLTTIGDLPSPETNVEYVFTITGYLTGVFILATIVGQVGNVITNRNTNRLEFERLLDNAKTYMHHHKVPDSMKRRVLRWYDYSWSRGRIQSGGDINSALRVLPDKLKTELALHVNLSVLKKVTIFQECQPEFLHDLVLKMKAYIFTPGDLICRKGEIAREMFIIADGILEVMRRTADVRSVGYSELFSLSREDVMAAMKDYPEAQEILQSLGRKRLKESQSINKAWRTSVQQSKEKRRNQNGDATEVVIESSPKSIVRKFKSDVIGLKNVLKRGANSTRSDSECVELNPLTNEEERPETSKSPLLRSAQGCDSSDEIAPASPKIGAGLPLLQRLKLLKEKQDLEKNEAALIVAEPEKEEVKKQEISHSVPLLQRFIYKKRNDCANLQTLSSTSEALNSSATNPNQTLSKRNYFTSSVEDNLVLASCKMNIPPVKDSKSLSHRCNQEKSLSENENWKMIKNAITLPGISYQDMENITTAKEERFQRQRTSFAGQSFSSNELNLASCDTNNKTLMKNNGEMTVMKKCYRSIDDLSPECESLSFVKKLKILNDRQKIAAELETAQIKSTSFDSADVTDAYTGHFFYNNFCYNNDKILIDITVNLSEMVIIKPLLTMKRRSDRVPMKHSQSATVFEMDRGNKQLRPAILRAITSTQDESSTQTITLHTDIDLSPESNETAERRHLKSILKKLSGRQGDLFASSGCAEVEKSSQAGIYLKKLLREPTAEGFAARHSKLAKSVTFNRMSLSEESSSCNIPVQNFVEAAAAEATLQEGVSLGLENNYYVTKNQGLCNQCFKKIQPWTCQPLEDCCKLEHSQRFQAKCQQNSAENTFLQPIFLQISNILIKHFSEMECHFLEQLRNLESDVRKRDTIISELQKKIDEMRFNVLRRKLWHEKARPEFGEEGIVILEKLAKSLRFFNILKQLAAMQGIFLLMSGQGGCTFKCQAETI</sequence>
<evidence type="ECO:0000313" key="11">
    <source>
        <dbReference type="EnsemblMetazoa" id="RPRC001414-PA"/>
    </source>
</evidence>
<evidence type="ECO:0000256" key="4">
    <source>
        <dbReference type="ARBA" id="ARBA00022989"/>
    </source>
</evidence>
<dbReference type="HOGENOM" id="CLU_002033_0_0_1"/>
<dbReference type="InterPro" id="IPR000595">
    <property type="entry name" value="cNMP-bd_dom"/>
</dbReference>
<dbReference type="InterPro" id="IPR014710">
    <property type="entry name" value="RmlC-like_jellyroll"/>
</dbReference>
<dbReference type="EnsemblMetazoa" id="RPRC001414-RA">
    <property type="protein sequence ID" value="RPRC001414-PA"/>
    <property type="gene ID" value="RPRC001414"/>
</dbReference>
<organism evidence="11 12">
    <name type="scientific">Rhodnius prolixus</name>
    <name type="common">Triatomid bug</name>
    <dbReference type="NCBI Taxonomy" id="13249"/>
    <lineage>
        <taxon>Eukaryota</taxon>
        <taxon>Metazoa</taxon>
        <taxon>Ecdysozoa</taxon>
        <taxon>Arthropoda</taxon>
        <taxon>Hexapoda</taxon>
        <taxon>Insecta</taxon>
        <taxon>Pterygota</taxon>
        <taxon>Neoptera</taxon>
        <taxon>Paraneoptera</taxon>
        <taxon>Hemiptera</taxon>
        <taxon>Heteroptera</taxon>
        <taxon>Panheteroptera</taxon>
        <taxon>Cimicomorpha</taxon>
        <taxon>Reduviidae</taxon>
        <taxon>Triatominae</taxon>
        <taxon>Rhodnius</taxon>
    </lineage>
</organism>
<reference evidence="11" key="1">
    <citation type="submission" date="2015-05" db="UniProtKB">
        <authorList>
            <consortium name="EnsemblMetazoa"/>
        </authorList>
    </citation>
    <scope>IDENTIFICATION</scope>
</reference>
<feature type="transmembrane region" description="Helical" evidence="10">
    <location>
        <begin position="54"/>
        <end position="74"/>
    </location>
</feature>
<evidence type="ECO:0000313" key="12">
    <source>
        <dbReference type="Proteomes" id="UP000015103"/>
    </source>
</evidence>
<dbReference type="InterPro" id="IPR005821">
    <property type="entry name" value="Ion_trans_dom"/>
</dbReference>
<evidence type="ECO:0000256" key="9">
    <source>
        <dbReference type="SAM" id="MobiDB-lite"/>
    </source>
</evidence>
<dbReference type="SUPFAM" id="SSF51206">
    <property type="entry name" value="cAMP-binding domain-like"/>
    <property type="match status" value="1"/>
</dbReference>
<dbReference type="STRING" id="13249.T1HBK2"/>
<dbReference type="GO" id="GO:0016020">
    <property type="term" value="C:membrane"/>
    <property type="evidence" value="ECO:0007669"/>
    <property type="project" value="UniProtKB-SubCell"/>
</dbReference>
<dbReference type="Gene3D" id="2.60.120.10">
    <property type="entry name" value="Jelly Rolls"/>
    <property type="match status" value="2"/>
</dbReference>
<comment type="subcellular location">
    <subcellularLocation>
        <location evidence="1">Membrane</location>
        <topology evidence="1">Multi-pass membrane protein</topology>
    </subcellularLocation>
</comment>
<dbReference type="VEuPathDB" id="VectorBase:RPRC001414"/>